<keyword evidence="1" id="KW-0614">Plasmid</keyword>
<sequence length="175" mass="20176">MKTYVITLSQFFPVGHSQSGNETNFKYEFLLGQRCPDCEVEQDLSGEEISRCNSCIRACLRPKLYTIRANYPMWEKRIKEVQAGLAVLSVRQWTGKPYRSPQIEVARLKSENGIGIQKLAFCGALSRFKIEKGINPLTEELANNDGLSPENWIEWFNGYDLNQPMAIIHFTKFRY</sequence>
<dbReference type="Proteomes" id="UP000318823">
    <property type="component" value="Plasmid unnamed1"/>
</dbReference>
<accession>A0AAP9DQ69</accession>
<dbReference type="AlphaFoldDB" id="A0AAP9DQ69"/>
<evidence type="ECO:0000313" key="1">
    <source>
        <dbReference type="EMBL" id="QDM12892.1"/>
    </source>
</evidence>
<dbReference type="EMBL" id="CP041396">
    <property type="protein sequence ID" value="QDM12892.1"/>
    <property type="molecule type" value="Genomic_DNA"/>
</dbReference>
<evidence type="ECO:0000313" key="2">
    <source>
        <dbReference type="Proteomes" id="UP000318823"/>
    </source>
</evidence>
<reference evidence="2" key="1">
    <citation type="journal article" date="2018" name="J. Anim. Genet.">
        <title>Acquired interbacterial defense systems protect against interspecies antagonism in the human gut microbiome.</title>
        <authorList>
            <person name="Ross B.D."/>
            <person name="Verster A.J."/>
            <person name="Radey M.C."/>
            <person name="Schmidtke D.T."/>
            <person name="Pope C.E."/>
            <person name="Hoffman L.R."/>
            <person name="Hajjar A."/>
            <person name="Peterson S.B."/>
            <person name="Borenstein E."/>
            <person name="Mougous J."/>
        </authorList>
    </citation>
    <scope>NUCLEOTIDE SEQUENCE [LARGE SCALE GENOMIC DNA]</scope>
    <source>
        <strain evidence="2">3725 D1 iv</strain>
        <plasmid evidence="2">unnamed1</plasmid>
    </source>
</reference>
<geneLocation type="plasmid" evidence="1 2">
    <name>unnamed1</name>
</geneLocation>
<name>A0AAP9DQ69_BACOV</name>
<gene>
    <name evidence="1" type="ORF">DYI28_29845</name>
</gene>
<proteinExistence type="predicted"/>
<protein>
    <submittedName>
        <fullName evidence="1">Uncharacterized protein</fullName>
    </submittedName>
</protein>
<organism evidence="1 2">
    <name type="scientific">Bacteroides ovatus</name>
    <dbReference type="NCBI Taxonomy" id="28116"/>
    <lineage>
        <taxon>Bacteria</taxon>
        <taxon>Pseudomonadati</taxon>
        <taxon>Bacteroidota</taxon>
        <taxon>Bacteroidia</taxon>
        <taxon>Bacteroidales</taxon>
        <taxon>Bacteroidaceae</taxon>
        <taxon>Bacteroides</taxon>
    </lineage>
</organism>
<dbReference type="RefSeq" id="WP_032846889.1">
    <property type="nucleotide sequence ID" value="NZ_CP041396.1"/>
</dbReference>